<comment type="caution">
    <text evidence="1">The sequence shown here is derived from an EMBL/GenBank/DDBJ whole genome shotgun (WGS) entry which is preliminary data.</text>
</comment>
<feature type="non-terminal residue" evidence="1">
    <location>
        <position position="1"/>
    </location>
</feature>
<accession>A0A8S2VTI2</accession>
<proteinExistence type="predicted"/>
<sequence length="64" mass="7434">YNDPSPPYVPSYLLDDATEHYYDRLPTPATLITTEIVPLKVNLAKQQSNSKKELHKELVYKQKM</sequence>
<dbReference type="Proteomes" id="UP000681967">
    <property type="component" value="Unassembled WGS sequence"/>
</dbReference>
<dbReference type="Proteomes" id="UP000681720">
    <property type="component" value="Unassembled WGS sequence"/>
</dbReference>
<evidence type="ECO:0000313" key="1">
    <source>
        <dbReference type="EMBL" id="CAF4399469.1"/>
    </source>
</evidence>
<organism evidence="1 4">
    <name type="scientific">Rotaria magnacalcarata</name>
    <dbReference type="NCBI Taxonomy" id="392030"/>
    <lineage>
        <taxon>Eukaryota</taxon>
        <taxon>Metazoa</taxon>
        <taxon>Spiralia</taxon>
        <taxon>Gnathifera</taxon>
        <taxon>Rotifera</taxon>
        <taxon>Eurotatoria</taxon>
        <taxon>Bdelloidea</taxon>
        <taxon>Philodinida</taxon>
        <taxon>Philodinidae</taxon>
        <taxon>Rotaria</taxon>
    </lineage>
</organism>
<gene>
    <name evidence="1" type="ORF">BYL167_LOCUS31479</name>
    <name evidence="2" type="ORF">GIL414_LOCUS56110</name>
    <name evidence="3" type="ORF">SMN809_LOCUS56274</name>
</gene>
<dbReference type="Proteomes" id="UP000676336">
    <property type="component" value="Unassembled WGS sequence"/>
</dbReference>
<dbReference type="EMBL" id="CAJOBJ010200706">
    <property type="protein sequence ID" value="CAF4982205.1"/>
    <property type="molecule type" value="Genomic_DNA"/>
</dbReference>
<dbReference type="AlphaFoldDB" id="A0A8S2VTI2"/>
<protein>
    <submittedName>
        <fullName evidence="1">Uncharacterized protein</fullName>
    </submittedName>
</protein>
<evidence type="ECO:0000313" key="4">
    <source>
        <dbReference type="Proteomes" id="UP000681967"/>
    </source>
</evidence>
<name>A0A8S2VTI2_9BILA</name>
<reference evidence="1" key="1">
    <citation type="submission" date="2021-02" db="EMBL/GenBank/DDBJ databases">
        <authorList>
            <person name="Nowell W R."/>
        </authorList>
    </citation>
    <scope>NUCLEOTIDE SEQUENCE</scope>
</reference>
<evidence type="ECO:0000313" key="3">
    <source>
        <dbReference type="EMBL" id="CAF4990851.1"/>
    </source>
</evidence>
<dbReference type="EMBL" id="CAJOBH010055446">
    <property type="protein sequence ID" value="CAF4399469.1"/>
    <property type="molecule type" value="Genomic_DNA"/>
</dbReference>
<dbReference type="EMBL" id="CAJOBI010200722">
    <property type="protein sequence ID" value="CAF4990851.1"/>
    <property type="molecule type" value="Genomic_DNA"/>
</dbReference>
<evidence type="ECO:0000313" key="2">
    <source>
        <dbReference type="EMBL" id="CAF4982205.1"/>
    </source>
</evidence>